<dbReference type="InterPro" id="IPR003018">
    <property type="entry name" value="GAF"/>
</dbReference>
<dbReference type="PANTHER" id="PTHR33744">
    <property type="entry name" value="CARBOHYDRATE DIACID REGULATOR"/>
    <property type="match status" value="1"/>
</dbReference>
<dbReference type="Pfam" id="PF17853">
    <property type="entry name" value="GGDEF_2"/>
    <property type="match status" value="1"/>
</dbReference>
<feature type="domain" description="GAF" evidence="3">
    <location>
        <begin position="94"/>
        <end position="250"/>
    </location>
</feature>
<accession>A0A411PXE4</accession>
<organism evidence="4">
    <name type="scientific">Streptomyces spiramyceticus</name>
    <dbReference type="NCBI Taxonomy" id="299717"/>
    <lineage>
        <taxon>Bacteria</taxon>
        <taxon>Bacillati</taxon>
        <taxon>Actinomycetota</taxon>
        <taxon>Actinomycetes</taxon>
        <taxon>Kitasatosporales</taxon>
        <taxon>Streptomycetaceae</taxon>
        <taxon>Streptomyces</taxon>
    </lineage>
</organism>
<dbReference type="EMBL" id="MH460451">
    <property type="protein sequence ID" value="QBG49776.1"/>
    <property type="molecule type" value="Genomic_DNA"/>
</dbReference>
<dbReference type="InterPro" id="IPR051448">
    <property type="entry name" value="CdaR-like_regulators"/>
</dbReference>
<feature type="region of interest" description="Disordered" evidence="2">
    <location>
        <begin position="648"/>
        <end position="670"/>
    </location>
</feature>
<dbReference type="SMART" id="SM00065">
    <property type="entry name" value="GAF"/>
    <property type="match status" value="1"/>
</dbReference>
<dbReference type="Pfam" id="PF13556">
    <property type="entry name" value="HTH_30"/>
    <property type="match status" value="1"/>
</dbReference>
<dbReference type="InterPro" id="IPR029016">
    <property type="entry name" value="GAF-like_dom_sf"/>
</dbReference>
<dbReference type="AlphaFoldDB" id="A0A411PXE4"/>
<name>A0A411PXE4_9ACTN</name>
<dbReference type="InterPro" id="IPR025736">
    <property type="entry name" value="PucR_C-HTH_dom"/>
</dbReference>
<dbReference type="PANTHER" id="PTHR33744:SF1">
    <property type="entry name" value="DNA-BINDING TRANSCRIPTIONAL ACTIVATOR ADER"/>
    <property type="match status" value="1"/>
</dbReference>
<gene>
    <name evidence="4" type="primary">bsm23</name>
</gene>
<dbReference type="InterPro" id="IPR041522">
    <property type="entry name" value="CdaR_GGDEF"/>
</dbReference>
<evidence type="ECO:0000313" key="4">
    <source>
        <dbReference type="EMBL" id="QBG49776.1"/>
    </source>
</evidence>
<reference evidence="4" key="1">
    <citation type="journal article" date="2019" name="Microb. Cell Fact.">
        <title>Engineering of leucine-responsive regulatory protein improves spiramycin and bitespiramycin biosynthesis.</title>
        <authorList>
            <person name="Lu Z."/>
            <person name="Zhang X."/>
            <person name="Dai J."/>
            <person name="Wang Y."/>
            <person name="He W."/>
        </authorList>
    </citation>
    <scope>NUCLEOTIDE SEQUENCE</scope>
    <source>
        <strain evidence="4">WSJ</strain>
    </source>
</reference>
<dbReference type="Pfam" id="PF01590">
    <property type="entry name" value="GAF"/>
    <property type="match status" value="1"/>
</dbReference>
<evidence type="ECO:0000256" key="1">
    <source>
        <dbReference type="ARBA" id="ARBA00006754"/>
    </source>
</evidence>
<protein>
    <submittedName>
        <fullName evidence="4">SrmR</fullName>
    </submittedName>
</protein>
<evidence type="ECO:0000256" key="2">
    <source>
        <dbReference type="SAM" id="MobiDB-lite"/>
    </source>
</evidence>
<sequence>MSYLDYGEEASEEDESDDALTFLEFVARSAPRSEYDRLMARAERAGADEERMRRLERFNRLALTAQSMIEYRRDREAELAALVDAAHEFVAAQQYKDLLESVARRARLLLKLDVAYVSLHQEDLHHEDRPGTVVLSADGNAVKVADSYRLPADGGLGGMVRTCHAPFWTPDYLGDSSFVHVETVDDIVRAEGLRAVLAVPLCVGDDSVGVLYVADRQVRHLTPNEVTLLCSLADLAAVAIERIRLVEELRDTIGRLREDVGEARAALAGTRRSADLQSHLITQVLERRGADALLAAAAESLGGGTSLCSPLGRPLAEYGNLRPVAPADLRAACRRAAETGRPTPVAPGYWTVPLYPGEYNAGFLLTDVGPEADHTVVPLLPMVARTLALHLRIQRNDSTKAQSHQDFFDDLVGAPRSPALLRERALLFSLSFRRPHVVLVASGPHGASARLESSGADYAKELGGLCSVRDGAVVLLLPGDDPVAVAQTAAPELTDRVGHPVTVGAAGPASTVDGISDAHREAAQCLETLRALGGDGGTACASDLGFLGMLLAEENDVPGYIKTTIGPVIDYDTHRFTDLIPTLRVYLESGRSPTRAAETLRVHPNTVSRRLERIGQLLGEDWQGPERVLDIQLALRLYQVRSALSSRSASASLPPRPAPASRTVLGSQRE</sequence>
<dbReference type="Gene3D" id="3.30.450.40">
    <property type="match status" value="1"/>
</dbReference>
<proteinExistence type="inferred from homology"/>
<dbReference type="Gene3D" id="1.10.10.2840">
    <property type="entry name" value="PucR C-terminal helix-turn-helix domain"/>
    <property type="match status" value="1"/>
</dbReference>
<dbReference type="SUPFAM" id="SSF55781">
    <property type="entry name" value="GAF domain-like"/>
    <property type="match status" value="1"/>
</dbReference>
<evidence type="ECO:0000259" key="3">
    <source>
        <dbReference type="SMART" id="SM00065"/>
    </source>
</evidence>
<dbReference type="InterPro" id="IPR042070">
    <property type="entry name" value="PucR_C-HTH_sf"/>
</dbReference>
<comment type="similarity">
    <text evidence="1">Belongs to the CdaR family.</text>
</comment>